<feature type="non-terminal residue" evidence="3">
    <location>
        <position position="1"/>
    </location>
</feature>
<proteinExistence type="predicted"/>
<feature type="region of interest" description="Disordered" evidence="1">
    <location>
        <begin position="54"/>
        <end position="75"/>
    </location>
</feature>
<evidence type="ECO:0000256" key="2">
    <source>
        <dbReference type="SAM" id="SignalP"/>
    </source>
</evidence>
<feature type="signal peptide" evidence="2">
    <location>
        <begin position="1"/>
        <end position="19"/>
    </location>
</feature>
<dbReference type="EMBL" id="HACG01051743">
    <property type="protein sequence ID" value="CEK98614.1"/>
    <property type="molecule type" value="Transcribed_RNA"/>
</dbReference>
<evidence type="ECO:0000313" key="3">
    <source>
        <dbReference type="EMBL" id="CEK98614.1"/>
    </source>
</evidence>
<accession>A0A0B7BZH7</accession>
<feature type="compositionally biased region" description="Polar residues" evidence="1">
    <location>
        <begin position="54"/>
        <end position="68"/>
    </location>
</feature>
<sequence>LGGLVIVVAVILVCRYCQGQRKPVRRQVFQTSRGDLSERHSKYDTINSDILSEPSSCSAHGQSLTPRSTLHFRYP</sequence>
<organism evidence="3">
    <name type="scientific">Arion vulgaris</name>
    <dbReference type="NCBI Taxonomy" id="1028688"/>
    <lineage>
        <taxon>Eukaryota</taxon>
        <taxon>Metazoa</taxon>
        <taxon>Spiralia</taxon>
        <taxon>Lophotrochozoa</taxon>
        <taxon>Mollusca</taxon>
        <taxon>Gastropoda</taxon>
        <taxon>Heterobranchia</taxon>
        <taxon>Euthyneura</taxon>
        <taxon>Panpulmonata</taxon>
        <taxon>Eupulmonata</taxon>
        <taxon>Stylommatophora</taxon>
        <taxon>Helicina</taxon>
        <taxon>Arionoidea</taxon>
        <taxon>Arionidae</taxon>
        <taxon>Arion</taxon>
    </lineage>
</organism>
<protein>
    <submittedName>
        <fullName evidence="3">Uncharacterized protein</fullName>
    </submittedName>
</protein>
<dbReference type="AlphaFoldDB" id="A0A0B7BZH7"/>
<evidence type="ECO:0000256" key="1">
    <source>
        <dbReference type="SAM" id="MobiDB-lite"/>
    </source>
</evidence>
<feature type="chain" id="PRO_5002112088" evidence="2">
    <location>
        <begin position="20"/>
        <end position="75"/>
    </location>
</feature>
<feature type="non-terminal residue" evidence="3">
    <location>
        <position position="75"/>
    </location>
</feature>
<reference evidence="3" key="1">
    <citation type="submission" date="2014-12" db="EMBL/GenBank/DDBJ databases">
        <title>Insight into the proteome of Arion vulgaris.</title>
        <authorList>
            <person name="Aradska J."/>
            <person name="Bulat T."/>
            <person name="Smidak R."/>
            <person name="Sarate P."/>
            <person name="Gangsoo J."/>
            <person name="Sialana F."/>
            <person name="Bilban M."/>
            <person name="Lubec G."/>
        </authorList>
    </citation>
    <scope>NUCLEOTIDE SEQUENCE</scope>
    <source>
        <tissue evidence="3">Skin</tissue>
    </source>
</reference>
<keyword evidence="2" id="KW-0732">Signal</keyword>
<gene>
    <name evidence="3" type="primary">ORF219159</name>
</gene>
<name>A0A0B7BZH7_9EUPU</name>